<name>A0A6A6RMB1_9PLEO</name>
<proteinExistence type="predicted"/>
<dbReference type="PANTHER" id="PTHR43130">
    <property type="entry name" value="ARAC-FAMILY TRANSCRIPTIONAL REGULATOR"/>
    <property type="match status" value="1"/>
</dbReference>
<dbReference type="InterPro" id="IPR002818">
    <property type="entry name" value="DJ-1/PfpI"/>
</dbReference>
<feature type="domain" description="DJ-1/PfpI" evidence="1">
    <location>
        <begin position="43"/>
        <end position="201"/>
    </location>
</feature>
<dbReference type="InterPro" id="IPR029062">
    <property type="entry name" value="Class_I_gatase-like"/>
</dbReference>
<accession>A0A6A6RMB1</accession>
<keyword evidence="3" id="KW-1185">Reference proteome</keyword>
<dbReference type="GO" id="GO:0016740">
    <property type="term" value="F:transferase activity"/>
    <property type="evidence" value="ECO:0007669"/>
    <property type="project" value="UniProtKB-KW"/>
</dbReference>
<evidence type="ECO:0000313" key="2">
    <source>
        <dbReference type="EMBL" id="KAF2635214.1"/>
    </source>
</evidence>
<keyword evidence="2" id="KW-0808">Transferase</keyword>
<dbReference type="InterPro" id="IPR052158">
    <property type="entry name" value="INH-QAR"/>
</dbReference>
<dbReference type="Proteomes" id="UP000799753">
    <property type="component" value="Unassembled WGS sequence"/>
</dbReference>
<dbReference type="Gene3D" id="3.40.50.880">
    <property type="match status" value="1"/>
</dbReference>
<evidence type="ECO:0000259" key="1">
    <source>
        <dbReference type="Pfam" id="PF01965"/>
    </source>
</evidence>
<dbReference type="EMBL" id="MU006809">
    <property type="protein sequence ID" value="KAF2635214.1"/>
    <property type="molecule type" value="Genomic_DNA"/>
</dbReference>
<reference evidence="2" key="1">
    <citation type="journal article" date="2020" name="Stud. Mycol.">
        <title>101 Dothideomycetes genomes: a test case for predicting lifestyles and emergence of pathogens.</title>
        <authorList>
            <person name="Haridas S."/>
            <person name="Albert R."/>
            <person name="Binder M."/>
            <person name="Bloem J."/>
            <person name="Labutti K."/>
            <person name="Salamov A."/>
            <person name="Andreopoulos B."/>
            <person name="Baker S."/>
            <person name="Barry K."/>
            <person name="Bills G."/>
            <person name="Bluhm B."/>
            <person name="Cannon C."/>
            <person name="Castanera R."/>
            <person name="Culley D."/>
            <person name="Daum C."/>
            <person name="Ezra D."/>
            <person name="Gonzalez J."/>
            <person name="Henrissat B."/>
            <person name="Kuo A."/>
            <person name="Liang C."/>
            <person name="Lipzen A."/>
            <person name="Lutzoni F."/>
            <person name="Magnuson J."/>
            <person name="Mondo S."/>
            <person name="Nolan M."/>
            <person name="Ohm R."/>
            <person name="Pangilinan J."/>
            <person name="Park H.-J."/>
            <person name="Ramirez L."/>
            <person name="Alfaro M."/>
            <person name="Sun H."/>
            <person name="Tritt A."/>
            <person name="Yoshinaga Y."/>
            <person name="Zwiers L.-H."/>
            <person name="Turgeon B."/>
            <person name="Goodwin S."/>
            <person name="Spatafora J."/>
            <person name="Crous P."/>
            <person name="Grigoriev I."/>
        </authorList>
    </citation>
    <scope>NUCLEOTIDE SEQUENCE</scope>
    <source>
        <strain evidence="2">CBS 473.64</strain>
    </source>
</reference>
<dbReference type="SUPFAM" id="SSF52317">
    <property type="entry name" value="Class I glutamine amidotransferase-like"/>
    <property type="match status" value="1"/>
</dbReference>
<dbReference type="AlphaFoldDB" id="A0A6A6RMB1"/>
<dbReference type="OrthoDB" id="543156at2759"/>
<organism evidence="2 3">
    <name type="scientific">Massarina eburnea CBS 473.64</name>
    <dbReference type="NCBI Taxonomy" id="1395130"/>
    <lineage>
        <taxon>Eukaryota</taxon>
        <taxon>Fungi</taxon>
        <taxon>Dikarya</taxon>
        <taxon>Ascomycota</taxon>
        <taxon>Pezizomycotina</taxon>
        <taxon>Dothideomycetes</taxon>
        <taxon>Pleosporomycetidae</taxon>
        <taxon>Pleosporales</taxon>
        <taxon>Massarineae</taxon>
        <taxon>Massarinaceae</taxon>
        <taxon>Massarina</taxon>
    </lineage>
</organism>
<evidence type="ECO:0000313" key="3">
    <source>
        <dbReference type="Proteomes" id="UP000799753"/>
    </source>
</evidence>
<keyword evidence="2" id="KW-0315">Glutamine amidotransferase</keyword>
<protein>
    <submittedName>
        <fullName evidence="2">Class I glutamine amidotransferase-like protein</fullName>
    </submittedName>
</protein>
<sequence length="235" mass="24930">MAPVYNIAVLLYPNADILDFSGPVEIYTTDPPPGTPRAFHTTTFSHCNPVKASSGALTYIPDTTFSSISTRLADFDILLVPGAQPENITHLLSTDEGAQILDLIKRFATLVPRKETGHRILQSVCTGAMFLAAAGVLAGKEVTTHHLYLNEIVELADRAAGGEGLSGVKVVGRRWVDAGSSREGVRIVTAGGVSSGIDASLWVVERLAGREVAKWAGEVVEFEGRGEVGFGAGRE</sequence>
<dbReference type="PANTHER" id="PTHR43130:SF3">
    <property type="entry name" value="HTH-TYPE TRANSCRIPTIONAL REGULATOR RV1931C"/>
    <property type="match status" value="1"/>
</dbReference>
<gene>
    <name evidence="2" type="ORF">P280DRAFT_501983</name>
</gene>
<dbReference type="Pfam" id="PF01965">
    <property type="entry name" value="DJ-1_PfpI"/>
    <property type="match status" value="1"/>
</dbReference>